<dbReference type="EMBL" id="RBIG01000001">
    <property type="protein sequence ID" value="RKQ73165.1"/>
    <property type="molecule type" value="Genomic_DNA"/>
</dbReference>
<dbReference type="OrthoDB" id="7365760at2"/>
<evidence type="ECO:0000313" key="2">
    <source>
        <dbReference type="Proteomes" id="UP000277424"/>
    </source>
</evidence>
<sequence length="192" mass="21124">MDDGCETHLNNPHEGEDSFTALDNGRKLLLWGIRVWVAGLRQNWPPVQTRETLMEGFALAYALDAIDPLEGMMSILAGGSSRQVAVNCPRCPGVTEDEQLLLDLVSLCQQRRLRRHMDREDAFGRLAKPILTPAAIRLFELPALLLADCLLRAGIQLPPKGTDIIRTGRAASGRPDAGNILPFIHPASPHLH</sequence>
<accession>A0A420WQJ4</accession>
<comment type="caution">
    <text evidence="1">The sequence shown here is derived from an EMBL/GenBank/DDBJ whole genome shotgun (WGS) entry which is preliminary data.</text>
</comment>
<gene>
    <name evidence="1" type="ORF">BCL74_0944</name>
</gene>
<dbReference type="RefSeq" id="WP_121217937.1">
    <property type="nucleotide sequence ID" value="NZ_RBIG01000001.1"/>
</dbReference>
<proteinExistence type="predicted"/>
<dbReference type="AlphaFoldDB" id="A0A420WQJ4"/>
<name>A0A420WQJ4_9PROT</name>
<dbReference type="Proteomes" id="UP000277424">
    <property type="component" value="Unassembled WGS sequence"/>
</dbReference>
<reference evidence="1 2" key="1">
    <citation type="submission" date="2018-10" db="EMBL/GenBank/DDBJ databases">
        <title>Comparative analysis of microorganisms from saline springs in Andes Mountain Range, Colombia.</title>
        <authorList>
            <person name="Rubin E."/>
        </authorList>
    </citation>
    <scope>NUCLEOTIDE SEQUENCE [LARGE SCALE GENOMIC DNA]</scope>
    <source>
        <strain evidence="1 2">USBA 36</strain>
    </source>
</reference>
<evidence type="ECO:0000313" key="1">
    <source>
        <dbReference type="EMBL" id="RKQ73165.1"/>
    </source>
</evidence>
<organism evidence="1 2">
    <name type="scientific">Oceanibaculum indicum</name>
    <dbReference type="NCBI Taxonomy" id="526216"/>
    <lineage>
        <taxon>Bacteria</taxon>
        <taxon>Pseudomonadati</taxon>
        <taxon>Pseudomonadota</taxon>
        <taxon>Alphaproteobacteria</taxon>
        <taxon>Rhodospirillales</taxon>
        <taxon>Oceanibaculaceae</taxon>
        <taxon>Oceanibaculum</taxon>
    </lineage>
</organism>
<protein>
    <submittedName>
        <fullName evidence="1">Uncharacterized protein</fullName>
    </submittedName>
</protein>